<dbReference type="AlphaFoldDB" id="A0A2U9NZZ3"/>
<evidence type="ECO:0000313" key="2">
    <source>
        <dbReference type="EMBL" id="AWT42594.1"/>
    </source>
</evidence>
<keyword evidence="1" id="KW-1133">Transmembrane helix</keyword>
<gene>
    <name evidence="2" type="ORF">DMT42_09890</name>
</gene>
<feature type="transmembrane region" description="Helical" evidence="1">
    <location>
        <begin position="12"/>
        <end position="29"/>
    </location>
</feature>
<dbReference type="EMBL" id="CP029788">
    <property type="protein sequence ID" value="AWT42594.1"/>
    <property type="molecule type" value="Genomic_DNA"/>
</dbReference>
<keyword evidence="1" id="KW-0812">Transmembrane</keyword>
<dbReference type="KEGG" id="sact:DMT42_09890"/>
<dbReference type="RefSeq" id="WP_110627517.1">
    <property type="nucleotide sequence ID" value="NZ_CP029788.1"/>
</dbReference>
<evidence type="ECO:0000256" key="1">
    <source>
        <dbReference type="SAM" id="Phobius"/>
    </source>
</evidence>
<keyword evidence="3" id="KW-1185">Reference proteome</keyword>
<reference evidence="2 3" key="1">
    <citation type="submission" date="2018-06" db="EMBL/GenBank/DDBJ databases">
        <title>The complete genome sequence of a nosiheptide producer Streptomyces actuosus ATCC 25421: deducing the ability of producing a new class III lantibiotics.</title>
        <authorList>
            <person name="Liu W."/>
            <person name="Sun F."/>
            <person name="Hu Y."/>
        </authorList>
    </citation>
    <scope>NUCLEOTIDE SEQUENCE [LARGE SCALE GENOMIC DNA]</scope>
    <source>
        <strain evidence="2 3">ATCC 25421</strain>
    </source>
</reference>
<keyword evidence="1" id="KW-0472">Membrane</keyword>
<protein>
    <submittedName>
        <fullName evidence="2">Uncharacterized protein</fullName>
    </submittedName>
</protein>
<proteinExistence type="predicted"/>
<dbReference type="Proteomes" id="UP000247634">
    <property type="component" value="Chromosome"/>
</dbReference>
<dbReference type="OrthoDB" id="9964937at2"/>
<feature type="transmembrane region" description="Helical" evidence="1">
    <location>
        <begin position="35"/>
        <end position="56"/>
    </location>
</feature>
<name>A0A2U9NZZ3_STRAS</name>
<evidence type="ECO:0000313" key="3">
    <source>
        <dbReference type="Proteomes" id="UP000247634"/>
    </source>
</evidence>
<organism evidence="2 3">
    <name type="scientific">Streptomyces actuosus</name>
    <dbReference type="NCBI Taxonomy" id="1885"/>
    <lineage>
        <taxon>Bacteria</taxon>
        <taxon>Bacillati</taxon>
        <taxon>Actinomycetota</taxon>
        <taxon>Actinomycetes</taxon>
        <taxon>Kitasatosporales</taxon>
        <taxon>Streptomycetaceae</taxon>
        <taxon>Streptomyces</taxon>
    </lineage>
</organism>
<sequence>MTRRTARRIAGVALLSLIPAVFVTLAVLAGQLAELAVGTGIAAVICSAAYAGVQLLDDREQR</sequence>
<accession>A0A2U9NZZ3</accession>